<dbReference type="eggNOG" id="ENOG502T5JA">
    <property type="taxonomic scope" value="Eukaryota"/>
</dbReference>
<dbReference type="OMA" id="WIESQRR"/>
<keyword evidence="2" id="KW-1185">Reference proteome</keyword>
<dbReference type="PANTHER" id="PTHR38846">
    <property type="entry name" value="C3H1-TYPE DOMAIN-CONTAINING PROTEIN"/>
    <property type="match status" value="1"/>
</dbReference>
<evidence type="ECO:0000313" key="2">
    <source>
        <dbReference type="Proteomes" id="UP000002035"/>
    </source>
</evidence>
<dbReference type="OrthoDB" id="6105938at2759"/>
<proteinExistence type="predicted"/>
<evidence type="ECO:0000313" key="1">
    <source>
        <dbReference type="EMBL" id="EEQ27410.1"/>
    </source>
</evidence>
<gene>
    <name evidence="1" type="ORF">MCYG_00298</name>
</gene>
<sequence>MPHSTFFSFHDPDFRHNDENSLKVEFGRLANRRGWTKKNGQYPRRWSQCIEQEFQYHVFCIIDEDGDKLSNMQLICQRYFNETPPSIRACEKILRKVHINLLDWLDARRCGDEPHVFRSYRELKAHTEENKRYFPKFLLDDVPVMKVFLRDFF</sequence>
<dbReference type="RefSeq" id="XP_002850194.1">
    <property type="nucleotide sequence ID" value="XM_002850148.1"/>
</dbReference>
<dbReference type="AlphaFoldDB" id="C5FCG6"/>
<dbReference type="Proteomes" id="UP000002035">
    <property type="component" value="Unassembled WGS sequence"/>
</dbReference>
<dbReference type="GeneID" id="9225255"/>
<dbReference type="VEuPathDB" id="FungiDB:MCYG_00298"/>
<dbReference type="EMBL" id="DS995701">
    <property type="protein sequence ID" value="EEQ27410.1"/>
    <property type="molecule type" value="Genomic_DNA"/>
</dbReference>
<dbReference type="STRING" id="554155.C5FCG6"/>
<dbReference type="PANTHER" id="PTHR38846:SF1">
    <property type="entry name" value="C3H1-TYPE DOMAIN-CONTAINING PROTEIN"/>
    <property type="match status" value="1"/>
</dbReference>
<name>C5FCG6_ARTOC</name>
<dbReference type="HOGENOM" id="CLU_053382_4_0_1"/>
<reference evidence="2" key="1">
    <citation type="journal article" date="2012" name="MBio">
        <title>Comparative genome analysis of Trichophyton rubrum and related dermatophytes reveals candidate genes involved in infection.</title>
        <authorList>
            <person name="Martinez D.A."/>
            <person name="Oliver B.G."/>
            <person name="Graeser Y."/>
            <person name="Goldberg J.M."/>
            <person name="Li W."/>
            <person name="Martinez-Rossi N.M."/>
            <person name="Monod M."/>
            <person name="Shelest E."/>
            <person name="Barton R.C."/>
            <person name="Birch E."/>
            <person name="Brakhage A.A."/>
            <person name="Chen Z."/>
            <person name="Gurr S.J."/>
            <person name="Heiman D."/>
            <person name="Heitman J."/>
            <person name="Kosti I."/>
            <person name="Rossi A."/>
            <person name="Saif S."/>
            <person name="Samalova M."/>
            <person name="Saunders C.W."/>
            <person name="Shea T."/>
            <person name="Summerbell R.C."/>
            <person name="Xu J."/>
            <person name="Young S."/>
            <person name="Zeng Q."/>
            <person name="Birren B.W."/>
            <person name="Cuomo C.A."/>
            <person name="White T.C."/>
        </authorList>
    </citation>
    <scope>NUCLEOTIDE SEQUENCE [LARGE SCALE GENOMIC DNA]</scope>
    <source>
        <strain evidence="2">ATCC MYA-4605 / CBS 113480</strain>
    </source>
</reference>
<accession>C5FCG6</accession>
<organism evidence="1 2">
    <name type="scientific">Arthroderma otae (strain ATCC MYA-4605 / CBS 113480)</name>
    <name type="common">Microsporum canis</name>
    <dbReference type="NCBI Taxonomy" id="554155"/>
    <lineage>
        <taxon>Eukaryota</taxon>
        <taxon>Fungi</taxon>
        <taxon>Dikarya</taxon>
        <taxon>Ascomycota</taxon>
        <taxon>Pezizomycotina</taxon>
        <taxon>Eurotiomycetes</taxon>
        <taxon>Eurotiomycetidae</taxon>
        <taxon>Onygenales</taxon>
        <taxon>Arthrodermataceae</taxon>
        <taxon>Microsporum</taxon>
    </lineage>
</organism>
<protein>
    <submittedName>
        <fullName evidence="1">Uncharacterized protein</fullName>
    </submittedName>
</protein>